<dbReference type="PANTHER" id="PTHR33495">
    <property type="entry name" value="ANTI-SIGMA FACTOR ANTAGONIST TM_1081-RELATED-RELATED"/>
    <property type="match status" value="1"/>
</dbReference>
<gene>
    <name evidence="5" type="ORF">EAS64_12790</name>
</gene>
<accession>A0A6P2C5M1</accession>
<protein>
    <recommendedName>
        <fullName evidence="2">Anti-sigma factor antagonist</fullName>
    </recommendedName>
</protein>
<evidence type="ECO:0000313" key="5">
    <source>
        <dbReference type="EMBL" id="TVZ05421.1"/>
    </source>
</evidence>
<evidence type="ECO:0000259" key="4">
    <source>
        <dbReference type="PROSITE" id="PS50801"/>
    </source>
</evidence>
<dbReference type="OrthoDB" id="3294096at2"/>
<organism evidence="5 6">
    <name type="scientific">Trebonia kvetii</name>
    <dbReference type="NCBI Taxonomy" id="2480626"/>
    <lineage>
        <taxon>Bacteria</taxon>
        <taxon>Bacillati</taxon>
        <taxon>Actinomycetota</taxon>
        <taxon>Actinomycetes</taxon>
        <taxon>Streptosporangiales</taxon>
        <taxon>Treboniaceae</taxon>
        <taxon>Trebonia</taxon>
    </lineage>
</organism>
<dbReference type="CDD" id="cd07043">
    <property type="entry name" value="STAS_anti-anti-sigma_factors"/>
    <property type="match status" value="1"/>
</dbReference>
<dbReference type="Pfam" id="PF01740">
    <property type="entry name" value="STAS"/>
    <property type="match status" value="1"/>
</dbReference>
<evidence type="ECO:0000256" key="2">
    <source>
        <dbReference type="RuleBase" id="RU003749"/>
    </source>
</evidence>
<comment type="caution">
    <text evidence="5">The sequence shown here is derived from an EMBL/GenBank/DDBJ whole genome shotgun (WGS) entry which is preliminary data.</text>
</comment>
<sequence length="127" mass="13013">MNGVHLSGVLPGRTAGAGQAEEDNMTVTPSAPPSDRIVVKLSGGLDSAAAPALREQLIDVLHRGTGVLVLDLSRVLSCDTAGLAVLIGTQRRARLLGTTISLLAPSPVVAKVLRSTGLDRSFSFCAA</sequence>
<name>A0A6P2C5M1_9ACTN</name>
<proteinExistence type="inferred from homology"/>
<feature type="region of interest" description="Disordered" evidence="3">
    <location>
        <begin position="11"/>
        <end position="33"/>
    </location>
</feature>
<reference evidence="5 6" key="1">
    <citation type="submission" date="2018-11" db="EMBL/GenBank/DDBJ databases">
        <title>Trebonia kvetii gen.nov., sp.nov., a novel acidophilic actinobacterium, and proposal of the new actinobacterial family Treboniaceae fam. nov.</title>
        <authorList>
            <person name="Rapoport D."/>
            <person name="Sagova-Mareckova M."/>
            <person name="Sedlacek I."/>
            <person name="Provaznik J."/>
            <person name="Kralova S."/>
            <person name="Pavlinic D."/>
            <person name="Benes V."/>
            <person name="Kopecky J."/>
        </authorList>
    </citation>
    <scope>NUCLEOTIDE SEQUENCE [LARGE SCALE GENOMIC DNA]</scope>
    <source>
        <strain evidence="5 6">15Tr583</strain>
    </source>
</reference>
<dbReference type="SUPFAM" id="SSF52091">
    <property type="entry name" value="SpoIIaa-like"/>
    <property type="match status" value="1"/>
</dbReference>
<dbReference type="PANTHER" id="PTHR33495:SF2">
    <property type="entry name" value="ANTI-SIGMA FACTOR ANTAGONIST TM_1081-RELATED"/>
    <property type="match status" value="1"/>
</dbReference>
<dbReference type="PROSITE" id="PS50801">
    <property type="entry name" value="STAS"/>
    <property type="match status" value="1"/>
</dbReference>
<dbReference type="AlphaFoldDB" id="A0A6P2C5M1"/>
<evidence type="ECO:0000313" key="6">
    <source>
        <dbReference type="Proteomes" id="UP000460272"/>
    </source>
</evidence>
<dbReference type="NCBIfam" id="TIGR00377">
    <property type="entry name" value="ant_ant_sig"/>
    <property type="match status" value="1"/>
</dbReference>
<keyword evidence="6" id="KW-1185">Reference proteome</keyword>
<dbReference type="InterPro" id="IPR003658">
    <property type="entry name" value="Anti-sigma_ant"/>
</dbReference>
<evidence type="ECO:0000256" key="3">
    <source>
        <dbReference type="SAM" id="MobiDB-lite"/>
    </source>
</evidence>
<dbReference type="InterPro" id="IPR002645">
    <property type="entry name" value="STAS_dom"/>
</dbReference>
<comment type="similarity">
    <text evidence="1 2">Belongs to the anti-sigma-factor antagonist family.</text>
</comment>
<evidence type="ECO:0000256" key="1">
    <source>
        <dbReference type="ARBA" id="ARBA00009013"/>
    </source>
</evidence>
<dbReference type="Gene3D" id="3.30.750.24">
    <property type="entry name" value="STAS domain"/>
    <property type="match status" value="1"/>
</dbReference>
<dbReference type="EMBL" id="RPFW01000002">
    <property type="protein sequence ID" value="TVZ05421.1"/>
    <property type="molecule type" value="Genomic_DNA"/>
</dbReference>
<dbReference type="InterPro" id="IPR036513">
    <property type="entry name" value="STAS_dom_sf"/>
</dbReference>
<dbReference type="Proteomes" id="UP000460272">
    <property type="component" value="Unassembled WGS sequence"/>
</dbReference>
<feature type="domain" description="STAS" evidence="4">
    <location>
        <begin position="37"/>
        <end position="127"/>
    </location>
</feature>
<dbReference type="GO" id="GO:0043856">
    <property type="term" value="F:anti-sigma factor antagonist activity"/>
    <property type="evidence" value="ECO:0007669"/>
    <property type="project" value="InterPro"/>
</dbReference>